<dbReference type="OrthoDB" id="4199794at2759"/>
<dbReference type="VEuPathDB" id="MicrosporidiaDB:NAPIS_ORF02556"/>
<organism evidence="6 7">
    <name type="scientific">Vairimorpha apis BRL 01</name>
    <dbReference type="NCBI Taxonomy" id="1037528"/>
    <lineage>
        <taxon>Eukaryota</taxon>
        <taxon>Fungi</taxon>
        <taxon>Fungi incertae sedis</taxon>
        <taxon>Microsporidia</taxon>
        <taxon>Nosematidae</taxon>
        <taxon>Vairimorpha</taxon>
    </lineage>
</organism>
<dbReference type="PANTHER" id="PTHR11669:SF20">
    <property type="entry name" value="REPLICATION FACTOR C SUBUNIT 4"/>
    <property type="match status" value="1"/>
</dbReference>
<dbReference type="SUPFAM" id="SSF52540">
    <property type="entry name" value="P-loop containing nucleoside triphosphate hydrolases"/>
    <property type="match status" value="1"/>
</dbReference>
<dbReference type="InterPro" id="IPR003593">
    <property type="entry name" value="AAA+_ATPase"/>
</dbReference>
<dbReference type="Gene3D" id="1.10.8.60">
    <property type="match status" value="1"/>
</dbReference>
<evidence type="ECO:0000256" key="4">
    <source>
        <dbReference type="ARBA" id="ARBA00022840"/>
    </source>
</evidence>
<dbReference type="SUPFAM" id="SSF48019">
    <property type="entry name" value="post-AAA+ oligomerization domain-like"/>
    <property type="match status" value="1"/>
</dbReference>
<name>T0L5S8_9MICR</name>
<evidence type="ECO:0000256" key="2">
    <source>
        <dbReference type="ARBA" id="ARBA00022705"/>
    </source>
</evidence>
<dbReference type="InterPro" id="IPR008921">
    <property type="entry name" value="DNA_pol3_clamp-load_cplx_C"/>
</dbReference>
<evidence type="ECO:0000259" key="5">
    <source>
        <dbReference type="SMART" id="SM00382"/>
    </source>
</evidence>
<dbReference type="InterPro" id="IPR027417">
    <property type="entry name" value="P-loop_NTPase"/>
</dbReference>
<proteinExistence type="inferred from homology"/>
<dbReference type="GO" id="GO:0031391">
    <property type="term" value="C:Elg1 RFC-like complex"/>
    <property type="evidence" value="ECO:0007669"/>
    <property type="project" value="EnsemblFungi"/>
</dbReference>
<dbReference type="Pfam" id="PF08542">
    <property type="entry name" value="Rep_fac_C"/>
    <property type="match status" value="1"/>
</dbReference>
<dbReference type="InterPro" id="IPR003959">
    <property type="entry name" value="ATPase_AAA_core"/>
</dbReference>
<dbReference type="FunFam" id="3.40.50.300:FF:000952">
    <property type="entry name" value="Replication factor C subunit 2"/>
    <property type="match status" value="1"/>
</dbReference>
<dbReference type="GO" id="GO:0031389">
    <property type="term" value="C:Rad17 RFC-like complex"/>
    <property type="evidence" value="ECO:0007669"/>
    <property type="project" value="EnsemblFungi"/>
</dbReference>
<reference evidence="6 7" key="1">
    <citation type="journal article" date="2013" name="BMC Genomics">
        <title>Genome sequencing and comparative genomics of honey bee microsporidia, Nosema apis reveal novel insights into host-parasite interactions.</title>
        <authorList>
            <person name="Chen Yp."/>
            <person name="Pettis J.S."/>
            <person name="Zhao Y."/>
            <person name="Liu X."/>
            <person name="Tallon L.J."/>
            <person name="Sadzewicz L.D."/>
            <person name="Li R."/>
            <person name="Zheng H."/>
            <person name="Huang S."/>
            <person name="Zhang X."/>
            <person name="Hamilton M.C."/>
            <person name="Pernal S.F."/>
            <person name="Melathopoulos A.P."/>
            <person name="Yan X."/>
            <person name="Evans J.D."/>
        </authorList>
    </citation>
    <scope>NUCLEOTIDE SEQUENCE [LARGE SCALE GENOMIC DNA]</scope>
    <source>
        <strain evidence="6 7">BRL 01</strain>
    </source>
</reference>
<dbReference type="GO" id="GO:0003689">
    <property type="term" value="F:DNA clamp loader activity"/>
    <property type="evidence" value="ECO:0007669"/>
    <property type="project" value="EnsemblFungi"/>
</dbReference>
<dbReference type="Gene3D" id="3.40.50.300">
    <property type="entry name" value="P-loop containing nucleotide triphosphate hydrolases"/>
    <property type="match status" value="1"/>
</dbReference>
<gene>
    <name evidence="6" type="ORF">NAPIS_ORF02556</name>
</gene>
<dbReference type="Gene3D" id="1.20.272.10">
    <property type="match status" value="1"/>
</dbReference>
<dbReference type="EMBL" id="KE647357">
    <property type="protein sequence ID" value="EQB59859.1"/>
    <property type="molecule type" value="Genomic_DNA"/>
</dbReference>
<dbReference type="Pfam" id="PF00004">
    <property type="entry name" value="AAA"/>
    <property type="match status" value="1"/>
</dbReference>
<comment type="similarity">
    <text evidence="1">Belongs to the activator 1 small subunits family.</text>
</comment>
<dbReference type="GO" id="GO:0006281">
    <property type="term" value="P:DNA repair"/>
    <property type="evidence" value="ECO:0007669"/>
    <property type="project" value="TreeGrafter"/>
</dbReference>
<evidence type="ECO:0000256" key="1">
    <source>
        <dbReference type="ARBA" id="ARBA00005378"/>
    </source>
</evidence>
<dbReference type="GO" id="GO:0003677">
    <property type="term" value="F:DNA binding"/>
    <property type="evidence" value="ECO:0007669"/>
    <property type="project" value="InterPro"/>
</dbReference>
<dbReference type="AlphaFoldDB" id="T0L5S8"/>
<protein>
    <submittedName>
        <fullName evidence="6">Replication factor c subunit 5</fullName>
    </submittedName>
</protein>
<dbReference type="GO" id="GO:0005524">
    <property type="term" value="F:ATP binding"/>
    <property type="evidence" value="ECO:0007669"/>
    <property type="project" value="UniProtKB-KW"/>
</dbReference>
<evidence type="ECO:0000313" key="6">
    <source>
        <dbReference type="EMBL" id="EQB59859.1"/>
    </source>
</evidence>
<dbReference type="GO" id="GO:0005829">
    <property type="term" value="C:cytosol"/>
    <property type="evidence" value="ECO:0007669"/>
    <property type="project" value="EnsemblFungi"/>
</dbReference>
<keyword evidence="3" id="KW-0547">Nucleotide-binding</keyword>
<keyword evidence="4" id="KW-0067">ATP-binding</keyword>
<keyword evidence="2" id="KW-0235">DNA replication</keyword>
<evidence type="ECO:0000313" key="7">
    <source>
        <dbReference type="Proteomes" id="UP000053780"/>
    </source>
</evidence>
<dbReference type="HOGENOM" id="CLU_042324_2_0_1"/>
<dbReference type="InterPro" id="IPR050238">
    <property type="entry name" value="DNA_Rep/Repair_Clamp_Loader"/>
</dbReference>
<dbReference type="PANTHER" id="PTHR11669">
    <property type="entry name" value="REPLICATION FACTOR C / DNA POLYMERASE III GAMMA-TAU SUBUNIT"/>
    <property type="match status" value="1"/>
</dbReference>
<dbReference type="CDD" id="cd18140">
    <property type="entry name" value="HLD_clamp_RFC"/>
    <property type="match status" value="1"/>
</dbReference>
<dbReference type="SMART" id="SM00382">
    <property type="entry name" value="AAA"/>
    <property type="match status" value="1"/>
</dbReference>
<evidence type="ECO:0000256" key="3">
    <source>
        <dbReference type="ARBA" id="ARBA00022741"/>
    </source>
</evidence>
<feature type="domain" description="AAA+ ATPase" evidence="5">
    <location>
        <begin position="35"/>
        <end position="153"/>
    </location>
</feature>
<dbReference type="CDD" id="cd00009">
    <property type="entry name" value="AAA"/>
    <property type="match status" value="1"/>
</dbReference>
<dbReference type="Proteomes" id="UP000053780">
    <property type="component" value="Unassembled WGS sequence"/>
</dbReference>
<accession>T0L5S8</accession>
<dbReference type="GO" id="GO:0006272">
    <property type="term" value="P:leading strand elongation"/>
    <property type="evidence" value="ECO:0007669"/>
    <property type="project" value="EnsemblFungi"/>
</dbReference>
<keyword evidence="7" id="KW-1185">Reference proteome</keyword>
<dbReference type="InterPro" id="IPR013748">
    <property type="entry name" value="Rep_factorC_C"/>
</dbReference>
<dbReference type="InterPro" id="IPR047854">
    <property type="entry name" value="RFC_lid"/>
</dbReference>
<dbReference type="GO" id="GO:0016887">
    <property type="term" value="F:ATP hydrolysis activity"/>
    <property type="evidence" value="ECO:0007669"/>
    <property type="project" value="EnsemblFungi"/>
</dbReference>
<dbReference type="GO" id="GO:0031390">
    <property type="term" value="C:Ctf18 RFC-like complex"/>
    <property type="evidence" value="ECO:0007669"/>
    <property type="project" value="EnsemblFungi"/>
</dbReference>
<dbReference type="GO" id="GO:0005663">
    <property type="term" value="C:DNA replication factor C complex"/>
    <property type="evidence" value="ECO:0007669"/>
    <property type="project" value="EnsemblFungi"/>
</dbReference>
<sequence length="304" mass="35185">MNGPFVEKYRPTTFDDIEGNKEVIECLKSMIKSKFFPNMLFYGPPGTGKTTCIRIIAKTLPYTSVLELNASDERGIKIVRHTIKEFASTYSKTLKLVILDEVDFMTRDAQNALRRIMEDYFQTTRFCLIANYPKKIIPPILSRCSKLRFNPITKINKSVIDICKTENIEIDNDGLDWLIKTSYGDMRKLINDIQGIQNSYGKINKNTVMQFNGLLTEDNYFDLYNLLLTEEIEIIKNKFIEIKNNKSIDLLSIITEITNFILQSDLKSKLIILKKLSEIEYRLNLGCNEIVQINALIGIFILYR</sequence>